<accession>A0A6V7P5D4</accession>
<sequence length="293" mass="32357">MEEEEEARRKKRRKGVRKKTTSSSCFSSFDRAVFPLLLAAAVRGAQDPVACSLLRRFLRSQRLAIAVPPTSPSSNPLPGGFLSLLPLLLTSRCPAVAALSAEVVGAAALHSMEMNMAIASDYEVVKCLISALGSQSYRVAKAACNAIMDLSSSPNGRERLKDSLAIQSLLCLYCQVESVPAYFDVPQDMDKPYSENSKGYSRDKFLALILDASMTLINTCNEDCSKRISPELLKKVLSLLCEIWHNIRGLTLPTNNNRLKSFLRSSEFNLAETIFRLSMNQIRPTPGILLMFE</sequence>
<organism evidence="1">
    <name type="scientific">Ananas comosus var. bracteatus</name>
    <name type="common">red pineapple</name>
    <dbReference type="NCBI Taxonomy" id="296719"/>
    <lineage>
        <taxon>Eukaryota</taxon>
        <taxon>Viridiplantae</taxon>
        <taxon>Streptophyta</taxon>
        <taxon>Embryophyta</taxon>
        <taxon>Tracheophyta</taxon>
        <taxon>Spermatophyta</taxon>
        <taxon>Magnoliopsida</taxon>
        <taxon>Liliopsida</taxon>
        <taxon>Poales</taxon>
        <taxon>Bromeliaceae</taxon>
        <taxon>Bromelioideae</taxon>
        <taxon>Ananas</taxon>
    </lineage>
</organism>
<dbReference type="InterPro" id="IPR011989">
    <property type="entry name" value="ARM-like"/>
</dbReference>
<evidence type="ECO:0000313" key="1">
    <source>
        <dbReference type="EMBL" id="CAD1826045.1"/>
    </source>
</evidence>
<proteinExistence type="predicted"/>
<protein>
    <submittedName>
        <fullName evidence="1">Uncharacterized protein</fullName>
    </submittedName>
</protein>
<dbReference type="AlphaFoldDB" id="A0A6V7P5D4"/>
<dbReference type="EMBL" id="LR862145">
    <property type="protein sequence ID" value="CAD1826045.1"/>
    <property type="molecule type" value="Genomic_DNA"/>
</dbReference>
<reference evidence="1" key="1">
    <citation type="submission" date="2020-07" db="EMBL/GenBank/DDBJ databases">
        <authorList>
            <person name="Lin J."/>
        </authorList>
    </citation>
    <scope>NUCLEOTIDE SEQUENCE</scope>
</reference>
<name>A0A6V7P5D4_ANACO</name>
<gene>
    <name evidence="1" type="ORF">CB5_LOCUS9256</name>
</gene>
<dbReference type="SUPFAM" id="SSF48371">
    <property type="entry name" value="ARM repeat"/>
    <property type="match status" value="1"/>
</dbReference>
<dbReference type="Gene3D" id="1.25.10.10">
    <property type="entry name" value="Leucine-rich Repeat Variant"/>
    <property type="match status" value="1"/>
</dbReference>
<dbReference type="InterPro" id="IPR016024">
    <property type="entry name" value="ARM-type_fold"/>
</dbReference>